<dbReference type="Pfam" id="PF00474">
    <property type="entry name" value="SSF"/>
    <property type="match status" value="1"/>
</dbReference>
<keyword evidence="11" id="KW-0739">Sodium transport</keyword>
<sequence>MTTWVFILGTLYLGMLAFVATRSFRSNKSTEDYLLAGSNIGVILGFLTFAATLFSTFTLLGMPDFFRTNGIGAWIFLAVSDGGMIFLILWFGYHLRKKVKEKGFKGVSGLLQNCYENKLAGYVSFAGMFLFLVPYVAIQIRGIAIFLTAVFPEAMPPWGWSIVIVGVMLTYSEIGGLKAIMHADAVQGLTLLIVSWIIGISCIEHFDNLKSLFDEVQASNPELLSTPGPNGLFTPQFLLASFLVILCIPITQPQLTIRLVILRNLKTTHLMAVAVGIFAILVILPTAFIGLYGAVRYPDASTADFLSQVLLYEQPGIIAALAVVGLLAAGLSTTDSQIFAMGTELRSLLSGNEKVILRKTKLAILGFAAVALGFSILASDQLALLARVSFAGTSMLAPMILAAILTRQKLGVEIIFATALALLIFLASLINIIPSMVGAIRLDLFLLVALGAFVLISIRLRR</sequence>
<evidence type="ECO:0000256" key="2">
    <source>
        <dbReference type="ARBA" id="ARBA00006434"/>
    </source>
</evidence>
<reference evidence="15" key="2">
    <citation type="journal article" date="2024" name="Antonie Van Leeuwenhoek">
        <title>Roseihalotalea indica gen. nov., sp. nov., a halophilic Bacteroidetes from mesopelagic Southwest Indian Ocean with higher carbohydrate metabolic potential.</title>
        <authorList>
            <person name="Chen B."/>
            <person name="Zhang M."/>
            <person name="Lin D."/>
            <person name="Ye J."/>
            <person name="Tang K."/>
        </authorList>
    </citation>
    <scope>NUCLEOTIDE SEQUENCE</scope>
    <source>
        <strain evidence="15">TK19036</strain>
    </source>
</reference>
<evidence type="ECO:0000256" key="6">
    <source>
        <dbReference type="ARBA" id="ARBA00022847"/>
    </source>
</evidence>
<dbReference type="InterPro" id="IPR001734">
    <property type="entry name" value="Na/solute_symporter"/>
</dbReference>
<comment type="similarity">
    <text evidence="2 13">Belongs to the sodium:solute symporter (SSF) (TC 2.A.21) family.</text>
</comment>
<dbReference type="GO" id="GO:0006814">
    <property type="term" value="P:sodium ion transport"/>
    <property type="evidence" value="ECO:0007669"/>
    <property type="project" value="UniProtKB-KW"/>
</dbReference>
<keyword evidence="8" id="KW-0915">Sodium</keyword>
<feature type="transmembrane region" description="Helical" evidence="14">
    <location>
        <begin position="270"/>
        <end position="295"/>
    </location>
</feature>
<evidence type="ECO:0000256" key="10">
    <source>
        <dbReference type="ARBA" id="ARBA00023136"/>
    </source>
</evidence>
<protein>
    <submittedName>
        <fullName evidence="15">Sodium:solute symporter family protein</fullName>
    </submittedName>
</protein>
<dbReference type="Gene3D" id="1.20.1730.10">
    <property type="entry name" value="Sodium/glucose cotransporter"/>
    <property type="match status" value="1"/>
</dbReference>
<feature type="transmembrane region" description="Helical" evidence="14">
    <location>
        <begin position="232"/>
        <end position="250"/>
    </location>
</feature>
<feature type="transmembrane region" description="Helical" evidence="14">
    <location>
        <begin position="36"/>
        <end position="59"/>
    </location>
</feature>
<feature type="transmembrane region" description="Helical" evidence="14">
    <location>
        <begin position="315"/>
        <end position="341"/>
    </location>
</feature>
<reference evidence="15" key="1">
    <citation type="journal article" date="2023" name="Comput. Struct. Biotechnol. J.">
        <title>Discovery of a novel marine Bacteroidetes with a rich repertoire of carbohydrate-active enzymes.</title>
        <authorList>
            <person name="Chen B."/>
            <person name="Liu G."/>
            <person name="Chen Q."/>
            <person name="Wang H."/>
            <person name="Liu L."/>
            <person name="Tang K."/>
        </authorList>
    </citation>
    <scope>NUCLEOTIDE SEQUENCE</scope>
    <source>
        <strain evidence="15">TK19036</strain>
    </source>
</reference>
<dbReference type="EMBL" id="CP120682">
    <property type="protein sequence ID" value="WKN39795.1"/>
    <property type="molecule type" value="Genomic_DNA"/>
</dbReference>
<proteinExistence type="inferred from homology"/>
<keyword evidence="7 14" id="KW-1133">Transmembrane helix</keyword>
<dbReference type="CDD" id="cd10322">
    <property type="entry name" value="SLC5sbd"/>
    <property type="match status" value="1"/>
</dbReference>
<evidence type="ECO:0000256" key="3">
    <source>
        <dbReference type="ARBA" id="ARBA00022448"/>
    </source>
</evidence>
<feature type="transmembrane region" description="Helical" evidence="14">
    <location>
        <begin position="189"/>
        <end position="206"/>
    </location>
</feature>
<keyword evidence="3" id="KW-0813">Transport</keyword>
<dbReference type="GO" id="GO:0005886">
    <property type="term" value="C:plasma membrane"/>
    <property type="evidence" value="ECO:0007669"/>
    <property type="project" value="UniProtKB-SubCell"/>
</dbReference>
<dbReference type="InterPro" id="IPR038377">
    <property type="entry name" value="Na/Glc_symporter_sf"/>
</dbReference>
<evidence type="ECO:0000256" key="9">
    <source>
        <dbReference type="ARBA" id="ARBA00023065"/>
    </source>
</evidence>
<dbReference type="PROSITE" id="PS50283">
    <property type="entry name" value="NA_SOLUT_SYMP_3"/>
    <property type="match status" value="1"/>
</dbReference>
<evidence type="ECO:0000256" key="4">
    <source>
        <dbReference type="ARBA" id="ARBA00022475"/>
    </source>
</evidence>
<feature type="transmembrane region" description="Helical" evidence="14">
    <location>
        <begin position="71"/>
        <end position="93"/>
    </location>
</feature>
<keyword evidence="5 14" id="KW-0812">Transmembrane</keyword>
<gene>
    <name evidence="15" type="ORF">K4G66_13955</name>
</gene>
<organism evidence="15">
    <name type="scientific">Roseihalotalea indica</name>
    <dbReference type="NCBI Taxonomy" id="2867963"/>
    <lineage>
        <taxon>Bacteria</taxon>
        <taxon>Pseudomonadati</taxon>
        <taxon>Bacteroidota</taxon>
        <taxon>Cytophagia</taxon>
        <taxon>Cytophagales</taxon>
        <taxon>Catalimonadaceae</taxon>
        <taxon>Roseihalotalea</taxon>
    </lineage>
</organism>
<evidence type="ECO:0000256" key="14">
    <source>
        <dbReference type="SAM" id="Phobius"/>
    </source>
</evidence>
<feature type="transmembrane region" description="Helical" evidence="14">
    <location>
        <begin position="158"/>
        <end position="177"/>
    </location>
</feature>
<feature type="transmembrane region" description="Helical" evidence="14">
    <location>
        <begin position="384"/>
        <end position="405"/>
    </location>
</feature>
<keyword evidence="6" id="KW-0769">Symport</keyword>
<keyword evidence="9" id="KW-0406">Ion transport</keyword>
<evidence type="ECO:0000313" key="15">
    <source>
        <dbReference type="EMBL" id="WKN39795.1"/>
    </source>
</evidence>
<comment type="catalytic activity">
    <reaction evidence="12">
        <text>L-proline(in) + Na(+)(in) = L-proline(out) + Na(+)(out)</text>
        <dbReference type="Rhea" id="RHEA:28967"/>
        <dbReference type="ChEBI" id="CHEBI:29101"/>
        <dbReference type="ChEBI" id="CHEBI:60039"/>
    </reaction>
</comment>
<evidence type="ECO:0000256" key="8">
    <source>
        <dbReference type="ARBA" id="ARBA00023053"/>
    </source>
</evidence>
<comment type="subcellular location">
    <subcellularLocation>
        <location evidence="1">Cell membrane</location>
        <topology evidence="1">Multi-pass membrane protein</topology>
    </subcellularLocation>
</comment>
<dbReference type="GO" id="GO:0015293">
    <property type="term" value="F:symporter activity"/>
    <property type="evidence" value="ECO:0007669"/>
    <property type="project" value="UniProtKB-KW"/>
</dbReference>
<dbReference type="PANTHER" id="PTHR48086">
    <property type="entry name" value="SODIUM/PROLINE SYMPORTER-RELATED"/>
    <property type="match status" value="1"/>
</dbReference>
<feature type="transmembrane region" description="Helical" evidence="14">
    <location>
        <begin position="412"/>
        <end position="433"/>
    </location>
</feature>
<dbReference type="AlphaFoldDB" id="A0AA49JJI0"/>
<dbReference type="PANTHER" id="PTHR48086:SF3">
    <property type="entry name" value="SODIUM_PROLINE SYMPORTER"/>
    <property type="match status" value="1"/>
</dbReference>
<name>A0AA49JJI0_9BACT</name>
<dbReference type="InterPro" id="IPR050277">
    <property type="entry name" value="Sodium:Solute_Symporter"/>
</dbReference>
<accession>A0AA49JJI0</accession>
<feature type="transmembrane region" description="Helical" evidence="14">
    <location>
        <begin position="362"/>
        <end position="378"/>
    </location>
</feature>
<feature type="transmembrane region" description="Helical" evidence="14">
    <location>
        <begin position="439"/>
        <end position="458"/>
    </location>
</feature>
<evidence type="ECO:0000256" key="11">
    <source>
        <dbReference type="ARBA" id="ARBA00023201"/>
    </source>
</evidence>
<evidence type="ECO:0000256" key="12">
    <source>
        <dbReference type="ARBA" id="ARBA00033708"/>
    </source>
</evidence>
<keyword evidence="10 14" id="KW-0472">Membrane</keyword>
<keyword evidence="4" id="KW-1003">Cell membrane</keyword>
<feature type="transmembrane region" description="Helical" evidence="14">
    <location>
        <begin position="119"/>
        <end position="138"/>
    </location>
</feature>
<feature type="transmembrane region" description="Helical" evidence="14">
    <location>
        <begin position="6"/>
        <end position="24"/>
    </location>
</feature>
<evidence type="ECO:0000256" key="13">
    <source>
        <dbReference type="RuleBase" id="RU362091"/>
    </source>
</evidence>
<evidence type="ECO:0000256" key="5">
    <source>
        <dbReference type="ARBA" id="ARBA00022692"/>
    </source>
</evidence>
<evidence type="ECO:0000256" key="1">
    <source>
        <dbReference type="ARBA" id="ARBA00004651"/>
    </source>
</evidence>
<evidence type="ECO:0000256" key="7">
    <source>
        <dbReference type="ARBA" id="ARBA00022989"/>
    </source>
</evidence>